<proteinExistence type="predicted"/>
<dbReference type="RefSeq" id="WP_189356433.1">
    <property type="nucleotide sequence ID" value="NZ_BMYU01000003.1"/>
</dbReference>
<protein>
    <submittedName>
        <fullName evidence="1">Uncharacterized protein</fullName>
    </submittedName>
</protein>
<gene>
    <name evidence="1" type="ORF">GCM10010946_14760</name>
</gene>
<organism evidence="1 2">
    <name type="scientific">Undibacterium squillarum</name>
    <dbReference type="NCBI Taxonomy" id="1131567"/>
    <lineage>
        <taxon>Bacteria</taxon>
        <taxon>Pseudomonadati</taxon>
        <taxon>Pseudomonadota</taxon>
        <taxon>Betaproteobacteria</taxon>
        <taxon>Burkholderiales</taxon>
        <taxon>Oxalobacteraceae</taxon>
        <taxon>Undibacterium</taxon>
    </lineage>
</organism>
<evidence type="ECO:0000313" key="2">
    <source>
        <dbReference type="Proteomes" id="UP000653343"/>
    </source>
</evidence>
<sequence>MYQGAALLFATSETNAYIFLIARQTHSDYLVRFSVTRFCMDAVLRKNRFLIRRQVSLPWAGQHFDVLDPDTTQPVMECREQRGSWLRRIAQWLDWSAGMPGPVECSTPEGKVVLKIRKHFSLMSHCLSFENAYGCVLGKAVWSRHASDSQVTVTDAHGRCLGMLVRADKGWHYLSNGQQSAASLSVYQPRAQLLDIDPGLAPEALVRPLILGVMLGTSAYSPE</sequence>
<keyword evidence="2" id="KW-1185">Reference proteome</keyword>
<reference evidence="2" key="1">
    <citation type="journal article" date="2019" name="Int. J. Syst. Evol. Microbiol.">
        <title>The Global Catalogue of Microorganisms (GCM) 10K type strain sequencing project: providing services to taxonomists for standard genome sequencing and annotation.</title>
        <authorList>
            <consortium name="The Broad Institute Genomics Platform"/>
            <consortium name="The Broad Institute Genome Sequencing Center for Infectious Disease"/>
            <person name="Wu L."/>
            <person name="Ma J."/>
        </authorList>
    </citation>
    <scope>NUCLEOTIDE SEQUENCE [LARGE SCALE GENOMIC DNA]</scope>
    <source>
        <strain evidence="2">KCTC 23917</strain>
    </source>
</reference>
<dbReference type="EMBL" id="BMYU01000003">
    <property type="protein sequence ID" value="GGX37753.1"/>
    <property type="molecule type" value="Genomic_DNA"/>
</dbReference>
<evidence type="ECO:0000313" key="1">
    <source>
        <dbReference type="EMBL" id="GGX37753.1"/>
    </source>
</evidence>
<name>A0ABQ2XXG5_9BURK</name>
<dbReference type="Proteomes" id="UP000653343">
    <property type="component" value="Unassembled WGS sequence"/>
</dbReference>
<comment type="caution">
    <text evidence="1">The sequence shown here is derived from an EMBL/GenBank/DDBJ whole genome shotgun (WGS) entry which is preliminary data.</text>
</comment>
<accession>A0ABQ2XXG5</accession>